<dbReference type="InterPro" id="IPR051264">
    <property type="entry name" value="FAD-oxidored/transferase_4"/>
</dbReference>
<evidence type="ECO:0000313" key="6">
    <source>
        <dbReference type="EMBL" id="GLH71981.1"/>
    </source>
</evidence>
<dbReference type="Pfam" id="PF01565">
    <property type="entry name" value="FAD_binding_4"/>
    <property type="match status" value="1"/>
</dbReference>
<dbReference type="InterPro" id="IPR016166">
    <property type="entry name" value="FAD-bd_PCMH"/>
</dbReference>
<keyword evidence="4" id="KW-0560">Oxidoreductase</keyword>
<dbReference type="Proteomes" id="UP001165069">
    <property type="component" value="Unassembled WGS sequence"/>
</dbReference>
<keyword evidence="7" id="KW-1185">Reference proteome</keyword>
<dbReference type="SUPFAM" id="SSF56176">
    <property type="entry name" value="FAD-binding/transporter-associated domain-like"/>
    <property type="match status" value="1"/>
</dbReference>
<dbReference type="InterPro" id="IPR016167">
    <property type="entry name" value="FAD-bd_PCMH_sub1"/>
</dbReference>
<evidence type="ECO:0000256" key="1">
    <source>
        <dbReference type="ARBA" id="ARBA00001974"/>
    </source>
</evidence>
<name>A0ABQ5QC94_9BACT</name>
<evidence type="ECO:0000259" key="5">
    <source>
        <dbReference type="PROSITE" id="PS51387"/>
    </source>
</evidence>
<keyword evidence="3" id="KW-0274">FAD</keyword>
<dbReference type="Gene3D" id="3.30.70.2190">
    <property type="match status" value="1"/>
</dbReference>
<keyword evidence="2" id="KW-0285">Flavoprotein</keyword>
<protein>
    <submittedName>
        <fullName evidence="6">Lactate dehydrogenase</fullName>
    </submittedName>
</protein>
<accession>A0ABQ5QC94</accession>
<dbReference type="PANTHER" id="PTHR43716:SF1">
    <property type="entry name" value="D-2-HYDROXYGLUTARATE DEHYDROGENASE, MITOCHONDRIAL"/>
    <property type="match status" value="1"/>
</dbReference>
<reference evidence="6 7" key="1">
    <citation type="journal article" date="2023" name="Antonie Van Leeuwenhoek">
        <title>Mesoterricola silvestris gen. nov., sp. nov., Mesoterricola sediminis sp. nov., Geothrix oryzae sp. nov., Geothrix edaphica sp. nov., Geothrix rubra sp. nov., and Geothrix limicola sp. nov., six novel members of Acidobacteriota isolated from soils.</title>
        <authorList>
            <person name="Itoh H."/>
            <person name="Sugisawa Y."/>
            <person name="Mise K."/>
            <person name="Xu Z."/>
            <person name="Kuniyasu M."/>
            <person name="Ushijima N."/>
            <person name="Kawano K."/>
            <person name="Kobayashi E."/>
            <person name="Shiratori Y."/>
            <person name="Masuda Y."/>
            <person name="Senoo K."/>
        </authorList>
    </citation>
    <scope>NUCLEOTIDE SEQUENCE [LARGE SCALE GENOMIC DNA]</scope>
    <source>
        <strain evidence="6 7">Red804</strain>
    </source>
</reference>
<dbReference type="PANTHER" id="PTHR43716">
    <property type="entry name" value="D-2-HYDROXYGLUTARATE DEHYDROGENASE, MITOCHONDRIAL"/>
    <property type="match status" value="1"/>
</dbReference>
<dbReference type="InterPro" id="IPR016164">
    <property type="entry name" value="FAD-linked_Oxase-like_C"/>
</dbReference>
<dbReference type="RefSeq" id="WP_285569815.1">
    <property type="nucleotide sequence ID" value="NZ_BSDE01000001.1"/>
</dbReference>
<evidence type="ECO:0000256" key="3">
    <source>
        <dbReference type="ARBA" id="ARBA00022827"/>
    </source>
</evidence>
<dbReference type="Gene3D" id="3.30.43.10">
    <property type="entry name" value="Uridine Diphospho-n-acetylenolpyruvylglucosamine Reductase, domain 2"/>
    <property type="match status" value="1"/>
</dbReference>
<evidence type="ECO:0000313" key="7">
    <source>
        <dbReference type="Proteomes" id="UP001165069"/>
    </source>
</evidence>
<dbReference type="InterPro" id="IPR004113">
    <property type="entry name" value="FAD-bd_oxidored_4_C"/>
</dbReference>
<comment type="caution">
    <text evidence="6">The sequence shown here is derived from an EMBL/GenBank/DDBJ whole genome shotgun (WGS) entry which is preliminary data.</text>
</comment>
<evidence type="ECO:0000256" key="2">
    <source>
        <dbReference type="ARBA" id="ARBA00022630"/>
    </source>
</evidence>
<dbReference type="EMBL" id="BSDE01000001">
    <property type="protein sequence ID" value="GLH71981.1"/>
    <property type="molecule type" value="Genomic_DNA"/>
</dbReference>
<proteinExistence type="predicted"/>
<dbReference type="Gene3D" id="3.30.465.10">
    <property type="match status" value="1"/>
</dbReference>
<organism evidence="6 7">
    <name type="scientific">Geothrix limicola</name>
    <dbReference type="NCBI Taxonomy" id="2927978"/>
    <lineage>
        <taxon>Bacteria</taxon>
        <taxon>Pseudomonadati</taxon>
        <taxon>Acidobacteriota</taxon>
        <taxon>Holophagae</taxon>
        <taxon>Holophagales</taxon>
        <taxon>Holophagaceae</taxon>
        <taxon>Geothrix</taxon>
    </lineage>
</organism>
<feature type="domain" description="FAD-binding PCMH-type" evidence="5">
    <location>
        <begin position="34"/>
        <end position="214"/>
    </location>
</feature>
<dbReference type="InterPro" id="IPR006094">
    <property type="entry name" value="Oxid_FAD_bind_N"/>
</dbReference>
<gene>
    <name evidence="6" type="ORF">GETHLI_04830</name>
</gene>
<comment type="cofactor">
    <cofactor evidence="1">
        <name>FAD</name>
        <dbReference type="ChEBI" id="CHEBI:57692"/>
    </cofactor>
</comment>
<evidence type="ECO:0000256" key="4">
    <source>
        <dbReference type="ARBA" id="ARBA00023002"/>
    </source>
</evidence>
<dbReference type="InterPro" id="IPR036318">
    <property type="entry name" value="FAD-bd_PCMH-like_sf"/>
</dbReference>
<dbReference type="PROSITE" id="PS51387">
    <property type="entry name" value="FAD_PCMH"/>
    <property type="match status" value="1"/>
</dbReference>
<dbReference type="Gene3D" id="3.30.70.2740">
    <property type="match status" value="1"/>
</dbReference>
<dbReference type="SUPFAM" id="SSF55103">
    <property type="entry name" value="FAD-linked oxidases, C-terminal domain"/>
    <property type="match status" value="1"/>
</dbReference>
<dbReference type="Pfam" id="PF02913">
    <property type="entry name" value="FAD-oxidase_C"/>
    <property type="match status" value="1"/>
</dbReference>
<sequence>MSGALVQVLRSLLGDDAVLTDPEDLVRYEEGWRYGKGRALLVARPGTTAQVAATLAACHGAGVRVVPQGANTGLVGASTPDAGGGMVVLSLERLNRRLEVDPINRTAKVDGGLLLSALNEALKAHGLMFPIDLGADPSIGGMIATNTGGTRLLKYGDVRHNLLGVEVVQADGTVLDAMNQLRKNNTGLDLKQLFVGTSGVLGVITGAVLQVVPVPVQQATALVGCASGEAALLLLRSLERDLADVFTAFEVISAQALKPVFAHHEGLRNPYGAAEPPAYTALVELASTLPAAALDLPGLLEERLGAFLETEAGEAITDVFMGRAEDLWAIRHHVSESLRQEGKVLAFDISVPRSRMAAFTEAARALLASDYPFVRCCDFGHWGDGGTHLNLVWTEAGAPRPASELVPELQQRIYDLAVKDFDGSYSAEHGVGPHNQRFYEAYTPLSVRSVSGALKRHLDPEGILGTTRLD</sequence>
<dbReference type="InterPro" id="IPR016169">
    <property type="entry name" value="FAD-bd_PCMH_sub2"/>
</dbReference>